<name>A0A5J6V376_9MICO</name>
<evidence type="ECO:0000256" key="1">
    <source>
        <dbReference type="SAM" id="Phobius"/>
    </source>
</evidence>
<protein>
    <submittedName>
        <fullName evidence="3">DUF4097 domain-containing protein</fullName>
    </submittedName>
</protein>
<gene>
    <name evidence="3" type="ORF">FY030_00440</name>
</gene>
<evidence type="ECO:0000259" key="2">
    <source>
        <dbReference type="Pfam" id="PF13349"/>
    </source>
</evidence>
<feature type="domain" description="DUF4097" evidence="2">
    <location>
        <begin position="140"/>
        <end position="247"/>
    </location>
</feature>
<dbReference type="EMBL" id="CP044427">
    <property type="protein sequence ID" value="QFG67393.1"/>
    <property type="molecule type" value="Genomic_DNA"/>
</dbReference>
<evidence type="ECO:0000313" key="3">
    <source>
        <dbReference type="EMBL" id="QFG67393.1"/>
    </source>
</evidence>
<dbReference type="AlphaFoldDB" id="A0A5J6V376"/>
<keyword evidence="1" id="KW-0472">Membrane</keyword>
<dbReference type="Pfam" id="PF13349">
    <property type="entry name" value="DUF4097"/>
    <property type="match status" value="1"/>
</dbReference>
<accession>A0A5J6V376</accession>
<dbReference type="Proteomes" id="UP000326546">
    <property type="component" value="Chromosome"/>
</dbReference>
<proteinExistence type="predicted"/>
<keyword evidence="1" id="KW-1133">Transmembrane helix</keyword>
<evidence type="ECO:0000313" key="4">
    <source>
        <dbReference type="Proteomes" id="UP000326546"/>
    </source>
</evidence>
<dbReference type="RefSeq" id="WP_158059791.1">
    <property type="nucleotide sequence ID" value="NZ_CP044427.1"/>
</dbReference>
<keyword evidence="1" id="KW-0812">Transmembrane</keyword>
<sequence>MPSLPPARVRSSRPGYGVLRGVGVLVAAVMITGSSLSLVPSMARQEATSVQALEGASLDTLEETGTVLVEGGRGDVVVREIRAGESPTVTLNSRWSFREPELRVGQGPDEQLVVSAPCPGGNWGNCAADVELSVPPGTAVEVRASLGDVDIISTGDVTVLSSMGDVTVGGDPGQVEVQTDLGDIQVSGTPQTVLAEASLGTIRVQPQEPPALVSATTSLGDVHLEMPGGVSYAVDSETSLGDEVIRVSRDPAAPHTLRARTSLGTIRMVPVG</sequence>
<dbReference type="InterPro" id="IPR025164">
    <property type="entry name" value="Toastrack_DUF4097"/>
</dbReference>
<keyword evidence="4" id="KW-1185">Reference proteome</keyword>
<dbReference type="KEGG" id="serw:FY030_00440"/>
<dbReference type="OrthoDB" id="4865554at2"/>
<feature type="transmembrane region" description="Helical" evidence="1">
    <location>
        <begin position="20"/>
        <end position="39"/>
    </location>
</feature>
<organism evidence="3 4">
    <name type="scientific">Ornithinimicrobium pratense</name>
    <dbReference type="NCBI Taxonomy" id="2593973"/>
    <lineage>
        <taxon>Bacteria</taxon>
        <taxon>Bacillati</taxon>
        <taxon>Actinomycetota</taxon>
        <taxon>Actinomycetes</taxon>
        <taxon>Micrococcales</taxon>
        <taxon>Ornithinimicrobiaceae</taxon>
        <taxon>Ornithinimicrobium</taxon>
    </lineage>
</organism>
<reference evidence="3 4" key="1">
    <citation type="submission" date="2019-09" db="EMBL/GenBank/DDBJ databases">
        <title>Serinicoccus pratensis sp. nov., isolated from meadow soil.</title>
        <authorList>
            <person name="Zhang W."/>
        </authorList>
    </citation>
    <scope>NUCLEOTIDE SEQUENCE [LARGE SCALE GENOMIC DNA]</scope>
    <source>
        <strain evidence="3 4">W204</strain>
    </source>
</reference>